<evidence type="ECO:0000313" key="3">
    <source>
        <dbReference type="EnsemblMetazoa" id="HelroP159179"/>
    </source>
</evidence>
<dbReference type="CTD" id="20198200"/>
<feature type="compositionally biased region" description="Low complexity" evidence="1">
    <location>
        <begin position="14"/>
        <end position="25"/>
    </location>
</feature>
<dbReference type="RefSeq" id="XP_009009332.1">
    <property type="nucleotide sequence ID" value="XM_009011084.1"/>
</dbReference>
<feature type="region of interest" description="Disordered" evidence="1">
    <location>
        <begin position="1"/>
        <end position="25"/>
    </location>
</feature>
<reference evidence="3" key="3">
    <citation type="submission" date="2015-06" db="UniProtKB">
        <authorList>
            <consortium name="EnsemblMetazoa"/>
        </authorList>
    </citation>
    <scope>IDENTIFICATION</scope>
</reference>
<evidence type="ECO:0000256" key="1">
    <source>
        <dbReference type="SAM" id="MobiDB-lite"/>
    </source>
</evidence>
<evidence type="ECO:0000313" key="2">
    <source>
        <dbReference type="EMBL" id="ESO12612.1"/>
    </source>
</evidence>
<protein>
    <submittedName>
        <fullName evidence="2 3">Uncharacterized protein</fullName>
    </submittedName>
</protein>
<dbReference type="KEGG" id="hro:HELRODRAFT_159179"/>
<dbReference type="EnsemblMetazoa" id="HelroT159179">
    <property type="protein sequence ID" value="HelroP159179"/>
    <property type="gene ID" value="HelroG159179"/>
</dbReference>
<keyword evidence="4" id="KW-1185">Reference proteome</keyword>
<dbReference type="InParanoid" id="T1ENQ0"/>
<gene>
    <name evidence="3" type="primary">20198200</name>
    <name evidence="2" type="ORF">HELRODRAFT_159179</name>
</gene>
<dbReference type="GeneID" id="20198200"/>
<accession>T1ENQ0</accession>
<dbReference type="EMBL" id="KB095811">
    <property type="protein sequence ID" value="ESO12612.1"/>
    <property type="molecule type" value="Genomic_DNA"/>
</dbReference>
<dbReference type="Proteomes" id="UP000015101">
    <property type="component" value="Unassembled WGS sequence"/>
</dbReference>
<dbReference type="AlphaFoldDB" id="T1ENQ0"/>
<reference evidence="2 4" key="2">
    <citation type="journal article" date="2013" name="Nature">
        <title>Insights into bilaterian evolution from three spiralian genomes.</title>
        <authorList>
            <person name="Simakov O."/>
            <person name="Marletaz F."/>
            <person name="Cho S.J."/>
            <person name="Edsinger-Gonzales E."/>
            <person name="Havlak P."/>
            <person name="Hellsten U."/>
            <person name="Kuo D.H."/>
            <person name="Larsson T."/>
            <person name="Lv J."/>
            <person name="Arendt D."/>
            <person name="Savage R."/>
            <person name="Osoegawa K."/>
            <person name="de Jong P."/>
            <person name="Grimwood J."/>
            <person name="Chapman J.A."/>
            <person name="Shapiro H."/>
            <person name="Aerts A."/>
            <person name="Otillar R.P."/>
            <person name="Terry A.Y."/>
            <person name="Boore J.L."/>
            <person name="Grigoriev I.V."/>
            <person name="Lindberg D.R."/>
            <person name="Seaver E.C."/>
            <person name="Weisblat D.A."/>
            <person name="Putnam N.H."/>
            <person name="Rokhsar D.S."/>
        </authorList>
    </citation>
    <scope>NUCLEOTIDE SEQUENCE</scope>
</reference>
<evidence type="ECO:0000313" key="4">
    <source>
        <dbReference type="Proteomes" id="UP000015101"/>
    </source>
</evidence>
<name>T1ENQ0_HELRO</name>
<feature type="compositionally biased region" description="Basic and acidic residues" evidence="1">
    <location>
        <begin position="1"/>
        <end position="10"/>
    </location>
</feature>
<dbReference type="EMBL" id="AMQM01000203">
    <property type="status" value="NOT_ANNOTATED_CDS"/>
    <property type="molecule type" value="Genomic_DNA"/>
</dbReference>
<reference evidence="4" key="1">
    <citation type="submission" date="2012-12" db="EMBL/GenBank/DDBJ databases">
        <authorList>
            <person name="Hellsten U."/>
            <person name="Grimwood J."/>
            <person name="Chapman J.A."/>
            <person name="Shapiro H."/>
            <person name="Aerts A."/>
            <person name="Otillar R.P."/>
            <person name="Terry A.Y."/>
            <person name="Boore J.L."/>
            <person name="Simakov O."/>
            <person name="Marletaz F."/>
            <person name="Cho S.-J."/>
            <person name="Edsinger-Gonzales E."/>
            <person name="Havlak P."/>
            <person name="Kuo D.-H."/>
            <person name="Larsson T."/>
            <person name="Lv J."/>
            <person name="Arendt D."/>
            <person name="Savage R."/>
            <person name="Osoegawa K."/>
            <person name="de Jong P."/>
            <person name="Lindberg D.R."/>
            <person name="Seaver E.C."/>
            <person name="Weisblat D.A."/>
            <person name="Putnam N.H."/>
            <person name="Grigoriev I.V."/>
            <person name="Rokhsar D.S."/>
        </authorList>
    </citation>
    <scope>NUCLEOTIDE SEQUENCE</scope>
</reference>
<dbReference type="HOGENOM" id="CLU_2294642_0_0_1"/>
<sequence>MQEEAFDAKTDPTSSGNSSSNKSNNLQYDRVLDNFVKLSLLHVILHLLLNFRATKIALCTPHDAHALFAHMHITHTDLILSGFRAGHHVMAVPERRSASTN</sequence>
<organism evidence="3 4">
    <name type="scientific">Helobdella robusta</name>
    <name type="common">Californian leech</name>
    <dbReference type="NCBI Taxonomy" id="6412"/>
    <lineage>
        <taxon>Eukaryota</taxon>
        <taxon>Metazoa</taxon>
        <taxon>Spiralia</taxon>
        <taxon>Lophotrochozoa</taxon>
        <taxon>Annelida</taxon>
        <taxon>Clitellata</taxon>
        <taxon>Hirudinea</taxon>
        <taxon>Rhynchobdellida</taxon>
        <taxon>Glossiphoniidae</taxon>
        <taxon>Helobdella</taxon>
    </lineage>
</organism>
<proteinExistence type="predicted"/>